<dbReference type="Gene3D" id="1.20.1070.10">
    <property type="entry name" value="Rhodopsin 7-helix transmembrane proteins"/>
    <property type="match status" value="1"/>
</dbReference>
<evidence type="ECO:0000313" key="14">
    <source>
        <dbReference type="Proteomes" id="UP000008143"/>
    </source>
</evidence>
<feature type="transmembrane region" description="Helical" evidence="12">
    <location>
        <begin position="281"/>
        <end position="299"/>
    </location>
</feature>
<keyword evidence="9 11" id="KW-0675">Receptor</keyword>
<gene>
    <name evidence="16" type="primary">or55g2</name>
    <name evidence="15" type="synonym">LOC100489177</name>
</gene>
<dbReference type="OrthoDB" id="5969463at2759"/>
<evidence type="ECO:0000256" key="8">
    <source>
        <dbReference type="ARBA" id="ARBA00023136"/>
    </source>
</evidence>
<dbReference type="InterPro" id="IPR050402">
    <property type="entry name" value="OR51/52/56-like"/>
</dbReference>
<dbReference type="InterPro" id="IPR000276">
    <property type="entry name" value="GPCR_Rhodpsn"/>
</dbReference>
<keyword evidence="2 12" id="KW-1003">Cell membrane</keyword>
<feature type="transmembrane region" description="Helical" evidence="12">
    <location>
        <begin position="145"/>
        <end position="166"/>
    </location>
</feature>
<dbReference type="PANTHER" id="PTHR26450:SF439">
    <property type="entry name" value="OLFACTORY RECEPTOR"/>
    <property type="match status" value="1"/>
</dbReference>
<keyword evidence="3 12" id="KW-0716">Sensory transduction</keyword>
<evidence type="ECO:0000256" key="4">
    <source>
        <dbReference type="ARBA" id="ARBA00022692"/>
    </source>
</evidence>
<name>A0A8J0QY62_XENTR</name>
<evidence type="ECO:0000259" key="13">
    <source>
        <dbReference type="PROSITE" id="PS50262"/>
    </source>
</evidence>
<dbReference type="PROSITE" id="PS50262">
    <property type="entry name" value="G_PROTEIN_RECEP_F1_2"/>
    <property type="match status" value="1"/>
</dbReference>
<evidence type="ECO:0000256" key="5">
    <source>
        <dbReference type="ARBA" id="ARBA00022725"/>
    </source>
</evidence>
<reference evidence="15" key="1">
    <citation type="submission" date="2025-08" db="UniProtKB">
        <authorList>
            <consortium name="RefSeq"/>
        </authorList>
    </citation>
    <scope>IDENTIFICATION</scope>
    <source>
        <strain evidence="15">Nigerian</strain>
        <tissue evidence="15">Liver and blood</tissue>
    </source>
</reference>
<protein>
    <recommendedName>
        <fullName evidence="12">Olfactory receptor</fullName>
    </recommendedName>
</protein>
<keyword evidence="14" id="KW-1185">Reference proteome</keyword>
<keyword evidence="4 11" id="KW-0812">Transmembrane</keyword>
<dbReference type="GO" id="GO:0004984">
    <property type="term" value="F:olfactory receptor activity"/>
    <property type="evidence" value="ECO:0000318"/>
    <property type="project" value="GO_Central"/>
</dbReference>
<dbReference type="InterPro" id="IPR017452">
    <property type="entry name" value="GPCR_Rhodpsn_7TM"/>
</dbReference>
<keyword evidence="6 12" id="KW-1133">Transmembrane helix</keyword>
<dbReference type="Pfam" id="PF13853">
    <property type="entry name" value="7tm_4"/>
    <property type="match status" value="1"/>
</dbReference>
<accession>A0A8J0QY62</accession>
<keyword evidence="5 12" id="KW-0552">Olfaction</keyword>
<comment type="similarity">
    <text evidence="11">Belongs to the G-protein coupled receptor 1 family.</text>
</comment>
<feature type="transmembrane region" description="Helical" evidence="12">
    <location>
        <begin position="64"/>
        <end position="84"/>
    </location>
</feature>
<evidence type="ECO:0000313" key="16">
    <source>
        <dbReference type="Xenbase" id="XB-GENE-29079607"/>
    </source>
</evidence>
<dbReference type="Xenbase" id="XB-GENE-29079607">
    <property type="gene designation" value="or55g2"/>
</dbReference>
<evidence type="ECO:0000256" key="11">
    <source>
        <dbReference type="RuleBase" id="RU000688"/>
    </source>
</evidence>
<evidence type="ECO:0000256" key="2">
    <source>
        <dbReference type="ARBA" id="ARBA00022475"/>
    </source>
</evidence>
<sequence>MMDTTSELNTSFSHTDFLLMGFPGIAVSRPVLVIPFLFIYIGILMGNSLLMYRIWVEPSLQYPMYWLISLLFAVNLSCTTSIMPKFLLGLAFGLNQISLSGCLIQMYLIYSAIVFESALVLIMALDRFVAICRPLHYHAIMTKCLLMWLNVINVARVLLLVSPIVISFMKVPFCRSNTILSFACENMGLLSLGCGDVSKLQVIGLIVRILVSVVDGGILFISYIKILYTAMKLVSGKAHNKALSTCGTHLMVAALIYSCGLLSSIVYRLGTSVSINVQNTISAIYYLFPAAVNPIIYGLRVSEIRICLEKAYGRRIKNNDGVGHGN</sequence>
<keyword evidence="8 12" id="KW-0472">Membrane</keyword>
<dbReference type="PANTHER" id="PTHR26450">
    <property type="entry name" value="OLFACTORY RECEPTOR 56B1-RELATED"/>
    <property type="match status" value="1"/>
</dbReference>
<proteinExistence type="inferred from homology"/>
<feature type="transmembrane region" description="Helical" evidence="12">
    <location>
        <begin position="32"/>
        <end position="52"/>
    </location>
</feature>
<dbReference type="RefSeq" id="XP_002942424.2">
    <property type="nucleotide sequence ID" value="XM_002942378.2"/>
</dbReference>
<evidence type="ECO:0000256" key="9">
    <source>
        <dbReference type="ARBA" id="ARBA00023170"/>
    </source>
</evidence>
<feature type="transmembrane region" description="Helical" evidence="12">
    <location>
        <begin position="205"/>
        <end position="228"/>
    </location>
</feature>
<dbReference type="OMA" id="CIMIYRI"/>
<evidence type="ECO:0000256" key="1">
    <source>
        <dbReference type="ARBA" id="ARBA00004651"/>
    </source>
</evidence>
<dbReference type="PRINTS" id="PR00245">
    <property type="entry name" value="OLFACTORYR"/>
</dbReference>
<evidence type="ECO:0000256" key="3">
    <source>
        <dbReference type="ARBA" id="ARBA00022606"/>
    </source>
</evidence>
<evidence type="ECO:0000313" key="15">
    <source>
        <dbReference type="RefSeq" id="XP_002942424.2"/>
    </source>
</evidence>
<feature type="domain" description="G-protein coupled receptors family 1 profile" evidence="13">
    <location>
        <begin position="46"/>
        <end position="297"/>
    </location>
</feature>
<comment type="subcellular location">
    <subcellularLocation>
        <location evidence="1 12">Cell membrane</location>
        <topology evidence="1 12">Multi-pass membrane protein</topology>
    </subcellularLocation>
</comment>
<keyword evidence="7 11" id="KW-0297">G-protein coupled receptor</keyword>
<dbReference type="PROSITE" id="PS00237">
    <property type="entry name" value="G_PROTEIN_RECEP_F1_1"/>
    <property type="match status" value="1"/>
</dbReference>
<dbReference type="AlphaFoldDB" id="A0A8J0QY62"/>
<evidence type="ECO:0000256" key="7">
    <source>
        <dbReference type="ARBA" id="ARBA00023040"/>
    </source>
</evidence>
<evidence type="ECO:0000256" key="12">
    <source>
        <dbReference type="RuleBase" id="RU363047"/>
    </source>
</evidence>
<feature type="transmembrane region" description="Helical" evidence="12">
    <location>
        <begin position="249"/>
        <end position="269"/>
    </location>
</feature>
<dbReference type="KEGG" id="xtr:100489177"/>
<dbReference type="SUPFAM" id="SSF81321">
    <property type="entry name" value="Family A G protein-coupled receptor-like"/>
    <property type="match status" value="1"/>
</dbReference>
<dbReference type="GO" id="GO:0005886">
    <property type="term" value="C:plasma membrane"/>
    <property type="evidence" value="ECO:0000318"/>
    <property type="project" value="GO_Central"/>
</dbReference>
<evidence type="ECO:0000256" key="6">
    <source>
        <dbReference type="ARBA" id="ARBA00022989"/>
    </source>
</evidence>
<dbReference type="Proteomes" id="UP000008143">
    <property type="component" value="Chromosome 2"/>
</dbReference>
<evidence type="ECO:0000256" key="10">
    <source>
        <dbReference type="ARBA" id="ARBA00023224"/>
    </source>
</evidence>
<feature type="transmembrane region" description="Helical" evidence="12">
    <location>
        <begin position="104"/>
        <end position="125"/>
    </location>
</feature>
<dbReference type="AGR" id="Xenbase:XB-GENE-29079607"/>
<dbReference type="InterPro" id="IPR000725">
    <property type="entry name" value="Olfact_rcpt"/>
</dbReference>
<organism evidence="14 15">
    <name type="scientific">Xenopus tropicalis</name>
    <name type="common">Western clawed frog</name>
    <name type="synonym">Silurana tropicalis</name>
    <dbReference type="NCBI Taxonomy" id="8364"/>
    <lineage>
        <taxon>Eukaryota</taxon>
        <taxon>Metazoa</taxon>
        <taxon>Chordata</taxon>
        <taxon>Craniata</taxon>
        <taxon>Vertebrata</taxon>
        <taxon>Euteleostomi</taxon>
        <taxon>Amphibia</taxon>
        <taxon>Batrachia</taxon>
        <taxon>Anura</taxon>
        <taxon>Pipoidea</taxon>
        <taxon>Pipidae</taxon>
        <taxon>Xenopodinae</taxon>
        <taxon>Xenopus</taxon>
        <taxon>Silurana</taxon>
    </lineage>
</organism>
<keyword evidence="10 11" id="KW-0807">Transducer</keyword>
<dbReference type="GO" id="GO:0004930">
    <property type="term" value="F:G protein-coupled receptor activity"/>
    <property type="evidence" value="ECO:0007669"/>
    <property type="project" value="UniProtKB-KW"/>
</dbReference>
<dbReference type="PRINTS" id="PR00237">
    <property type="entry name" value="GPCRRHODOPSN"/>
</dbReference>
<dbReference type="FunFam" id="1.20.1070.10:FF:000013">
    <property type="entry name" value="Olfactory receptor"/>
    <property type="match status" value="1"/>
</dbReference>